<dbReference type="EMBL" id="LK028594">
    <property type="protein sequence ID" value="CDS23778.1"/>
    <property type="molecule type" value="Genomic_DNA"/>
</dbReference>
<evidence type="ECO:0000313" key="3">
    <source>
        <dbReference type="Proteomes" id="UP000492820"/>
    </source>
</evidence>
<evidence type="ECO:0000313" key="4">
    <source>
        <dbReference type="WBParaSite" id="EgrG_000411700"/>
    </source>
</evidence>
<gene>
    <name evidence="2" type="ORF">EgrG_000411700</name>
</gene>
<organism evidence="2">
    <name type="scientific">Echinococcus granulosus</name>
    <name type="common">Hydatid tapeworm</name>
    <dbReference type="NCBI Taxonomy" id="6210"/>
    <lineage>
        <taxon>Eukaryota</taxon>
        <taxon>Metazoa</taxon>
        <taxon>Spiralia</taxon>
        <taxon>Lophotrochozoa</taxon>
        <taxon>Platyhelminthes</taxon>
        <taxon>Cestoda</taxon>
        <taxon>Eucestoda</taxon>
        <taxon>Cyclophyllidea</taxon>
        <taxon>Taeniidae</taxon>
        <taxon>Echinococcus</taxon>
        <taxon>Echinococcus granulosus group</taxon>
    </lineage>
</organism>
<feature type="signal peptide" evidence="1">
    <location>
        <begin position="1"/>
        <end position="20"/>
    </location>
</feature>
<evidence type="ECO:0000313" key="2">
    <source>
        <dbReference type="EMBL" id="CDS23778.1"/>
    </source>
</evidence>
<dbReference type="WBParaSite" id="EgrG_000411700">
    <property type="protein sequence ID" value="EgrG_000411700"/>
    <property type="gene ID" value="EgrG_000411700"/>
</dbReference>
<reference evidence="4" key="3">
    <citation type="submission" date="2020-10" db="UniProtKB">
        <authorList>
            <consortium name="WormBaseParasite"/>
        </authorList>
    </citation>
    <scope>IDENTIFICATION</scope>
</reference>
<keyword evidence="1" id="KW-0732">Signal</keyword>
<proteinExistence type="predicted"/>
<accession>A0A068WVE0</accession>
<dbReference type="AlphaFoldDB" id="A0A068WVE0"/>
<dbReference type="Proteomes" id="UP000492820">
    <property type="component" value="Unassembled WGS sequence"/>
</dbReference>
<evidence type="ECO:0000256" key="1">
    <source>
        <dbReference type="SAM" id="SignalP"/>
    </source>
</evidence>
<protein>
    <submittedName>
        <fullName evidence="4">Secreted protein</fullName>
    </submittedName>
</protein>
<name>A0A068WVE0_ECHGR</name>
<reference evidence="2" key="2">
    <citation type="submission" date="2014-06" db="EMBL/GenBank/DDBJ databases">
        <authorList>
            <person name="Aslett M."/>
        </authorList>
    </citation>
    <scope>NUCLEOTIDE SEQUENCE</scope>
</reference>
<sequence length="150" mass="16764">MWRILTKSCVLVHSLHLYYACLTGTHIPRCGVMAQCRGTVSTHSSAAPVTQVWSATNLLRRPTDSIEANDDCCVKCSATEEVKMCVDKQSGKEGILTITSLTVKWPPYAKFIIQGTLPFKPRATWWHPHPLALLLTHLNVRLHDKSVLLT</sequence>
<feature type="chain" id="PRO_5041079203" evidence="1">
    <location>
        <begin position="21"/>
        <end position="150"/>
    </location>
</feature>
<reference evidence="2 3" key="1">
    <citation type="journal article" date="2013" name="Nature">
        <title>The genomes of four tapeworm species reveal adaptations to parasitism.</title>
        <authorList>
            <person name="Tsai I.J."/>
            <person name="Zarowiecki M."/>
            <person name="Holroyd N."/>
            <person name="Garciarrubio A."/>
            <person name="Sanchez-Flores A."/>
            <person name="Brooks K.L."/>
            <person name="Tracey A."/>
            <person name="Bobes R.J."/>
            <person name="Fragoso G."/>
            <person name="Sciutto E."/>
            <person name="Aslett M."/>
            <person name="Beasley H."/>
            <person name="Bennett H.M."/>
            <person name="Cai J."/>
            <person name="Camicia F."/>
            <person name="Clark R."/>
            <person name="Cucher M."/>
            <person name="De Silva N."/>
            <person name="Day T.A."/>
            <person name="Deplazes P."/>
            <person name="Estrada K."/>
            <person name="Fernandez C."/>
            <person name="Holland P.W."/>
            <person name="Hou J."/>
            <person name="Hu S."/>
            <person name="Huckvale T."/>
            <person name="Hung S.S."/>
            <person name="Kamenetzky L."/>
            <person name="Keane J.A."/>
            <person name="Kiss F."/>
            <person name="Koziol U."/>
            <person name="Lambert O."/>
            <person name="Liu K."/>
            <person name="Luo X."/>
            <person name="Luo Y."/>
            <person name="Macchiaroli N."/>
            <person name="Nichol S."/>
            <person name="Paps J."/>
            <person name="Parkinson J."/>
            <person name="Pouchkina-Stantcheva N."/>
            <person name="Riddiford N."/>
            <person name="Rosenzvit M."/>
            <person name="Salinas G."/>
            <person name="Wasmuth J.D."/>
            <person name="Zamanian M."/>
            <person name="Zheng Y."/>
            <person name="Cai X."/>
            <person name="Soberon X."/>
            <person name="Olson P.D."/>
            <person name="Laclette J.P."/>
            <person name="Brehm K."/>
            <person name="Berriman M."/>
            <person name="Garciarrubio A."/>
            <person name="Bobes R.J."/>
            <person name="Fragoso G."/>
            <person name="Sanchez-Flores A."/>
            <person name="Estrada K."/>
            <person name="Cevallos M.A."/>
            <person name="Morett E."/>
            <person name="Gonzalez V."/>
            <person name="Portillo T."/>
            <person name="Ochoa-Leyva A."/>
            <person name="Jose M.V."/>
            <person name="Sciutto E."/>
            <person name="Landa A."/>
            <person name="Jimenez L."/>
            <person name="Valdes V."/>
            <person name="Carrero J.C."/>
            <person name="Larralde C."/>
            <person name="Morales-Montor J."/>
            <person name="Limon-Lason J."/>
            <person name="Soberon X."/>
            <person name="Laclette J.P."/>
        </authorList>
    </citation>
    <scope>NUCLEOTIDE SEQUENCE [LARGE SCALE GENOMIC DNA]</scope>
</reference>